<feature type="transmembrane region" description="Helical" evidence="1">
    <location>
        <begin position="185"/>
        <end position="211"/>
    </location>
</feature>
<dbReference type="Proteomes" id="UP000641741">
    <property type="component" value="Unassembled WGS sequence"/>
</dbReference>
<gene>
    <name evidence="3" type="ORF">H8S02_00955</name>
</gene>
<sequence length="333" mass="36206">MLDRLFWEDYDDSNDGIYSAVSRVREVLRDEMTYTETPSEAPGGEDPLTWFLTGGREGNAVQYASAAAMALRAHGIPARYCEGYLLTAAQVQAAEGGAVTLTGANAHAWCEAYFDGVGWLPVDVTPGFYYDALALQQLVAMPDSIRRTAAMEDAGDAAGEVAQTDDSGADRPDGLLDGTVYPPELLLGVLALLLILASLAAAALEGTLLLCRVRALSGFKHASPEQRARLLAWWGQHILAARGVEATIGWHTEETDAKLAEMIDTVNPGEYRRVSGLLEKAIYGGIALKVYEERAVYSLLDRLYHAPAPDFATRRRLHYLLLAQLGYARAEKL</sequence>
<organism evidence="3 4">
    <name type="scientific">Agathobaculum hominis</name>
    <dbReference type="NCBI Taxonomy" id="2763014"/>
    <lineage>
        <taxon>Bacteria</taxon>
        <taxon>Bacillati</taxon>
        <taxon>Bacillota</taxon>
        <taxon>Clostridia</taxon>
        <taxon>Eubacteriales</taxon>
        <taxon>Butyricicoccaceae</taxon>
        <taxon>Agathobaculum</taxon>
    </lineage>
</organism>
<dbReference type="Gene3D" id="3.10.620.30">
    <property type="match status" value="1"/>
</dbReference>
<dbReference type="InterPro" id="IPR002931">
    <property type="entry name" value="Transglutaminase-like"/>
</dbReference>
<dbReference type="InterPro" id="IPR038765">
    <property type="entry name" value="Papain-like_cys_pep_sf"/>
</dbReference>
<dbReference type="PANTHER" id="PTHR42736:SF1">
    <property type="entry name" value="PROTEIN-GLUTAMINE GAMMA-GLUTAMYLTRANSFERASE"/>
    <property type="match status" value="1"/>
</dbReference>
<name>A0ABR7GJN6_9FIRM</name>
<feature type="domain" description="Transglutaminase-like" evidence="2">
    <location>
        <begin position="52"/>
        <end position="126"/>
    </location>
</feature>
<comment type="caution">
    <text evidence="3">The sequence shown here is derived from an EMBL/GenBank/DDBJ whole genome shotgun (WGS) entry which is preliminary data.</text>
</comment>
<dbReference type="PANTHER" id="PTHR42736">
    <property type="entry name" value="PROTEIN-GLUTAMINE GAMMA-GLUTAMYLTRANSFERASE"/>
    <property type="match status" value="1"/>
</dbReference>
<evidence type="ECO:0000313" key="3">
    <source>
        <dbReference type="EMBL" id="MBC5694526.1"/>
    </source>
</evidence>
<dbReference type="InterPro" id="IPR052901">
    <property type="entry name" value="Bact_TGase-like"/>
</dbReference>
<accession>A0ABR7GJN6</accession>
<dbReference type="Pfam" id="PF01841">
    <property type="entry name" value="Transglut_core"/>
    <property type="match status" value="1"/>
</dbReference>
<keyword evidence="1" id="KW-1133">Transmembrane helix</keyword>
<dbReference type="EMBL" id="JACOPK010000001">
    <property type="protein sequence ID" value="MBC5694526.1"/>
    <property type="molecule type" value="Genomic_DNA"/>
</dbReference>
<protein>
    <submittedName>
        <fullName evidence="3">Transglutaminase domain-containing protein</fullName>
    </submittedName>
</protein>
<evidence type="ECO:0000256" key="1">
    <source>
        <dbReference type="SAM" id="Phobius"/>
    </source>
</evidence>
<keyword evidence="4" id="KW-1185">Reference proteome</keyword>
<evidence type="ECO:0000313" key="4">
    <source>
        <dbReference type="Proteomes" id="UP000641741"/>
    </source>
</evidence>
<keyword evidence="1" id="KW-0812">Transmembrane</keyword>
<dbReference type="SUPFAM" id="SSF54001">
    <property type="entry name" value="Cysteine proteinases"/>
    <property type="match status" value="1"/>
</dbReference>
<evidence type="ECO:0000259" key="2">
    <source>
        <dbReference type="SMART" id="SM00460"/>
    </source>
</evidence>
<keyword evidence="1" id="KW-0472">Membrane</keyword>
<reference evidence="3 4" key="1">
    <citation type="submission" date="2020-08" db="EMBL/GenBank/DDBJ databases">
        <title>Genome public.</title>
        <authorList>
            <person name="Liu C."/>
            <person name="Sun Q."/>
        </authorList>
    </citation>
    <scope>NUCLEOTIDE SEQUENCE [LARGE SCALE GENOMIC DNA]</scope>
    <source>
        <strain evidence="3 4">M2</strain>
    </source>
</reference>
<dbReference type="SMART" id="SM00460">
    <property type="entry name" value="TGc"/>
    <property type="match status" value="1"/>
</dbReference>
<proteinExistence type="predicted"/>